<dbReference type="PRINTS" id="PR00160">
    <property type="entry name" value="GLUTAREDOXIN"/>
</dbReference>
<evidence type="ECO:0000313" key="2">
    <source>
        <dbReference type="EMBL" id="OAJ36132.1"/>
    </source>
</evidence>
<organism evidence="2 3">
    <name type="scientific">Batrachochytrium dendrobatidis (strain JEL423)</name>
    <dbReference type="NCBI Taxonomy" id="403673"/>
    <lineage>
        <taxon>Eukaryota</taxon>
        <taxon>Fungi</taxon>
        <taxon>Fungi incertae sedis</taxon>
        <taxon>Chytridiomycota</taxon>
        <taxon>Chytridiomycota incertae sedis</taxon>
        <taxon>Chytridiomycetes</taxon>
        <taxon>Rhizophydiales</taxon>
        <taxon>Rhizophydiales incertae sedis</taxon>
        <taxon>Batrachochytrium</taxon>
    </lineage>
</organism>
<dbReference type="GO" id="GO:0015038">
    <property type="term" value="F:glutathione disulfide oxidoreductase activity"/>
    <property type="evidence" value="ECO:0007669"/>
    <property type="project" value="TreeGrafter"/>
</dbReference>
<feature type="domain" description="Glutaredoxin" evidence="1">
    <location>
        <begin position="30"/>
        <end position="92"/>
    </location>
</feature>
<dbReference type="STRING" id="403673.A0A177W8S6"/>
<dbReference type="InterPro" id="IPR002109">
    <property type="entry name" value="Glutaredoxin"/>
</dbReference>
<dbReference type="Gene3D" id="3.40.30.10">
    <property type="entry name" value="Glutaredoxin"/>
    <property type="match status" value="1"/>
</dbReference>
<dbReference type="Pfam" id="PF00462">
    <property type="entry name" value="Glutaredoxin"/>
    <property type="match status" value="1"/>
</dbReference>
<dbReference type="PROSITE" id="PS51354">
    <property type="entry name" value="GLUTAREDOXIN_2"/>
    <property type="match status" value="1"/>
</dbReference>
<dbReference type="AlphaFoldDB" id="A0A177W8S6"/>
<accession>A0A177W8S6</accession>
<dbReference type="CDD" id="cd03419">
    <property type="entry name" value="GRX_GRXh_1_2_like"/>
    <property type="match status" value="1"/>
</dbReference>
<reference evidence="2 3" key="1">
    <citation type="submission" date="2006-10" db="EMBL/GenBank/DDBJ databases">
        <title>The Genome Sequence of Batrachochytrium dendrobatidis JEL423.</title>
        <authorList>
            <consortium name="The Broad Institute Genome Sequencing Platform"/>
            <person name="Birren B."/>
            <person name="Lander E."/>
            <person name="Galagan J."/>
            <person name="Cuomo C."/>
            <person name="Devon K."/>
            <person name="Jaffe D."/>
            <person name="Butler J."/>
            <person name="Alvarez P."/>
            <person name="Gnerre S."/>
            <person name="Grabherr M."/>
            <person name="Kleber M."/>
            <person name="Mauceli E."/>
            <person name="Brockman W."/>
            <person name="Young S."/>
            <person name="LaButti K."/>
            <person name="Sykes S."/>
            <person name="DeCaprio D."/>
            <person name="Crawford M."/>
            <person name="Koehrsen M."/>
            <person name="Engels R."/>
            <person name="Montgomery P."/>
            <person name="Pearson M."/>
            <person name="Howarth C."/>
            <person name="Larson L."/>
            <person name="White J."/>
            <person name="O'Leary S."/>
            <person name="Kodira C."/>
            <person name="Zeng Q."/>
            <person name="Yandava C."/>
            <person name="Alvarado L."/>
            <person name="Longcore J."/>
            <person name="James T."/>
        </authorList>
    </citation>
    <scope>NUCLEOTIDE SEQUENCE [LARGE SCALE GENOMIC DNA]</scope>
    <source>
        <strain evidence="2 3">JEL423</strain>
    </source>
</reference>
<dbReference type="InterPro" id="IPR011899">
    <property type="entry name" value="Glutaredoxin_euk/vir"/>
</dbReference>
<dbReference type="Proteomes" id="UP000077115">
    <property type="component" value="Unassembled WGS sequence"/>
</dbReference>
<dbReference type="GO" id="GO:0034599">
    <property type="term" value="P:cellular response to oxidative stress"/>
    <property type="evidence" value="ECO:0007669"/>
    <property type="project" value="TreeGrafter"/>
</dbReference>
<sequence>MFLRLPKVSPPIQMSSVATFVESAIQGNNIVVFAKTTCSYCFKAKQLLESKGLSFFVVDLDKRNDGPSIQSYLTTKTNQRTVPNIFIKQAHIGGYSDLSAYSTSGGLDRLLN</sequence>
<dbReference type="InterPro" id="IPR036249">
    <property type="entry name" value="Thioredoxin-like_sf"/>
</dbReference>
<evidence type="ECO:0000259" key="1">
    <source>
        <dbReference type="Pfam" id="PF00462"/>
    </source>
</evidence>
<name>A0A177W8S6_BATDL</name>
<proteinExistence type="predicted"/>
<dbReference type="SUPFAM" id="SSF52833">
    <property type="entry name" value="Thioredoxin-like"/>
    <property type="match status" value="1"/>
</dbReference>
<gene>
    <name evidence="2" type="ORF">BDEG_20338</name>
</gene>
<dbReference type="PANTHER" id="PTHR45694">
    <property type="entry name" value="GLUTAREDOXIN 2"/>
    <property type="match status" value="1"/>
</dbReference>
<dbReference type="OrthoDB" id="418495at2759"/>
<dbReference type="PANTHER" id="PTHR45694:SF18">
    <property type="entry name" value="GLUTAREDOXIN-1-RELATED"/>
    <property type="match status" value="1"/>
</dbReference>
<dbReference type="GO" id="GO:0005737">
    <property type="term" value="C:cytoplasm"/>
    <property type="evidence" value="ECO:0007669"/>
    <property type="project" value="TreeGrafter"/>
</dbReference>
<dbReference type="NCBIfam" id="TIGR02180">
    <property type="entry name" value="GRX_euk"/>
    <property type="match status" value="1"/>
</dbReference>
<evidence type="ECO:0000313" key="3">
    <source>
        <dbReference type="Proteomes" id="UP000077115"/>
    </source>
</evidence>
<dbReference type="eggNOG" id="KOG1752">
    <property type="taxonomic scope" value="Eukaryota"/>
</dbReference>
<protein>
    <submittedName>
        <fullName evidence="2">Glutaredoxin</fullName>
    </submittedName>
</protein>
<dbReference type="InterPro" id="IPR014025">
    <property type="entry name" value="Glutaredoxin_subgr"/>
</dbReference>
<dbReference type="VEuPathDB" id="FungiDB:BDEG_20338"/>
<reference evidence="2 3" key="2">
    <citation type="submission" date="2016-05" db="EMBL/GenBank/DDBJ databases">
        <title>Lineage-specific infection strategies underlie the spectrum of fungal disease in amphibians.</title>
        <authorList>
            <person name="Cuomo C.A."/>
            <person name="Farrer R.A."/>
            <person name="James T."/>
            <person name="Longcore J."/>
            <person name="Birren B."/>
        </authorList>
    </citation>
    <scope>NUCLEOTIDE SEQUENCE [LARGE SCALE GENOMIC DNA]</scope>
    <source>
        <strain evidence="2 3">JEL423</strain>
    </source>
</reference>
<dbReference type="EMBL" id="DS022300">
    <property type="protein sequence ID" value="OAJ36132.1"/>
    <property type="molecule type" value="Genomic_DNA"/>
</dbReference>
<dbReference type="FunFam" id="3.40.30.10:FF:000276">
    <property type="entry name" value="Glutaredoxin 3"/>
    <property type="match status" value="1"/>
</dbReference>